<proteinExistence type="predicted"/>
<protein>
    <recommendedName>
        <fullName evidence="3">Secreted protein</fullName>
    </recommendedName>
</protein>
<evidence type="ECO:0000256" key="1">
    <source>
        <dbReference type="SAM" id="SignalP"/>
    </source>
</evidence>
<gene>
    <name evidence="2" type="ORF">TSPGSL018_10337</name>
</gene>
<feature type="chain" id="PRO_5001609523" description="Secreted protein" evidence="1">
    <location>
        <begin position="29"/>
        <end position="76"/>
    </location>
</feature>
<reference evidence="2" key="1">
    <citation type="submission" date="2014-05" db="EMBL/GenBank/DDBJ databases">
        <title>The transcriptome of the halophilic microalga Tetraselmis sp. GSL018 isolated from the Great Salt Lake, Utah.</title>
        <authorList>
            <person name="Jinkerson R.E."/>
            <person name="D'Adamo S."/>
            <person name="Posewitz M.C."/>
        </authorList>
    </citation>
    <scope>NUCLEOTIDE SEQUENCE</scope>
    <source>
        <strain evidence="2">GSL018</strain>
    </source>
</reference>
<dbReference type="AlphaFoldDB" id="A0A061RAG5"/>
<evidence type="ECO:0008006" key="3">
    <source>
        <dbReference type="Google" id="ProtNLM"/>
    </source>
</evidence>
<name>A0A061RAG5_9CHLO</name>
<keyword evidence="1" id="KW-0732">Signal</keyword>
<feature type="signal peptide" evidence="1">
    <location>
        <begin position="1"/>
        <end position="28"/>
    </location>
</feature>
<organism evidence="2">
    <name type="scientific">Tetraselmis sp. GSL018</name>
    <dbReference type="NCBI Taxonomy" id="582737"/>
    <lineage>
        <taxon>Eukaryota</taxon>
        <taxon>Viridiplantae</taxon>
        <taxon>Chlorophyta</taxon>
        <taxon>core chlorophytes</taxon>
        <taxon>Chlorodendrophyceae</taxon>
        <taxon>Chlorodendrales</taxon>
        <taxon>Chlorodendraceae</taxon>
        <taxon>Tetraselmis</taxon>
    </lineage>
</organism>
<sequence length="76" mass="8263">MGFWGQRWVLCAAALVLVLLVPLHPMHSSRNDNEAKITEPVAHASIGWVMGGSHELSCRIESAADRQGSPSLSLRL</sequence>
<evidence type="ECO:0000313" key="2">
    <source>
        <dbReference type="EMBL" id="JAC67749.1"/>
    </source>
</evidence>
<accession>A0A061RAG5</accession>
<dbReference type="EMBL" id="GBEZ01018719">
    <property type="protein sequence ID" value="JAC67749.1"/>
    <property type="molecule type" value="Transcribed_RNA"/>
</dbReference>